<evidence type="ECO:0000313" key="1">
    <source>
        <dbReference type="EMBL" id="QCE00180.1"/>
    </source>
</evidence>
<name>A0A4D6MFH5_VIGUN</name>
<dbReference type="Proteomes" id="UP000501690">
    <property type="component" value="Linkage Group LG7"/>
</dbReference>
<proteinExistence type="predicted"/>
<dbReference type="EMBL" id="CP039351">
    <property type="protein sequence ID" value="QCE00180.1"/>
    <property type="molecule type" value="Genomic_DNA"/>
</dbReference>
<gene>
    <name evidence="1" type="ORF">DEO72_LG7g1467</name>
</gene>
<keyword evidence="2" id="KW-1185">Reference proteome</keyword>
<protein>
    <submittedName>
        <fullName evidence="1">Uncharacterized protein</fullName>
    </submittedName>
</protein>
<evidence type="ECO:0000313" key="2">
    <source>
        <dbReference type="Proteomes" id="UP000501690"/>
    </source>
</evidence>
<reference evidence="1 2" key="1">
    <citation type="submission" date="2019-04" db="EMBL/GenBank/DDBJ databases">
        <title>An improved genome assembly and genetic linkage map for asparagus bean, Vigna unguiculata ssp. sesquipedialis.</title>
        <authorList>
            <person name="Xia Q."/>
            <person name="Zhang R."/>
            <person name="Dong Y."/>
        </authorList>
    </citation>
    <scope>NUCLEOTIDE SEQUENCE [LARGE SCALE GENOMIC DNA]</scope>
    <source>
        <tissue evidence="1">Leaf</tissue>
    </source>
</reference>
<organism evidence="1 2">
    <name type="scientific">Vigna unguiculata</name>
    <name type="common">Cowpea</name>
    <dbReference type="NCBI Taxonomy" id="3917"/>
    <lineage>
        <taxon>Eukaryota</taxon>
        <taxon>Viridiplantae</taxon>
        <taxon>Streptophyta</taxon>
        <taxon>Embryophyta</taxon>
        <taxon>Tracheophyta</taxon>
        <taxon>Spermatophyta</taxon>
        <taxon>Magnoliopsida</taxon>
        <taxon>eudicotyledons</taxon>
        <taxon>Gunneridae</taxon>
        <taxon>Pentapetalae</taxon>
        <taxon>rosids</taxon>
        <taxon>fabids</taxon>
        <taxon>Fabales</taxon>
        <taxon>Fabaceae</taxon>
        <taxon>Papilionoideae</taxon>
        <taxon>50 kb inversion clade</taxon>
        <taxon>NPAAA clade</taxon>
        <taxon>indigoferoid/millettioid clade</taxon>
        <taxon>Phaseoleae</taxon>
        <taxon>Vigna</taxon>
    </lineage>
</organism>
<accession>A0A4D6MFH5</accession>
<dbReference type="AlphaFoldDB" id="A0A4D6MFH5"/>
<sequence>MFYVSKISLELWVSLEANNLKYYIQRTIIQAVIKEEGIKRFKNPLPLPDDIIHTLRQEWAAYLLERWS</sequence>